<sequence length="192" mass="20814">MKKYACIQCGAAAQYHFRALTIHTLHLREPSGEKRVQAVGAPAEFHVCTACAHEQLQRDLGGVSAKAIFPFVAIFLLGLAGSIVFYSGEGALRLCGVAAAVGGLLGIVGTVREQFRCREQYRQFPEAQALENAAWEAAVRCAPHKCGDHDLTYIPDTADTMAMKNGDLMLSYELLPEIAVQAWNILHSAPQS</sequence>
<protein>
    <submittedName>
        <fullName evidence="2">Uncharacterized protein</fullName>
    </submittedName>
</protein>
<proteinExistence type="predicted"/>
<evidence type="ECO:0000313" key="3">
    <source>
        <dbReference type="Proteomes" id="UP000620327"/>
    </source>
</evidence>
<feature type="transmembrane region" description="Helical" evidence="1">
    <location>
        <begin position="91"/>
        <end position="111"/>
    </location>
</feature>
<keyword evidence="3" id="KW-1185">Reference proteome</keyword>
<keyword evidence="1" id="KW-0812">Transmembrane</keyword>
<keyword evidence="1" id="KW-1133">Transmembrane helix</keyword>
<keyword evidence="1" id="KW-0472">Membrane</keyword>
<accession>A0A923MJ40</accession>
<evidence type="ECO:0000256" key="1">
    <source>
        <dbReference type="SAM" id="Phobius"/>
    </source>
</evidence>
<feature type="transmembrane region" description="Helical" evidence="1">
    <location>
        <begin position="67"/>
        <end position="85"/>
    </location>
</feature>
<evidence type="ECO:0000313" key="2">
    <source>
        <dbReference type="EMBL" id="MBC5770159.1"/>
    </source>
</evidence>
<comment type="caution">
    <text evidence="2">The sequence shown here is derived from an EMBL/GenBank/DDBJ whole genome shotgun (WGS) entry which is preliminary data.</text>
</comment>
<dbReference type="AlphaFoldDB" id="A0A923MJ40"/>
<gene>
    <name evidence="2" type="ORF">H8Z83_07475</name>
</gene>
<reference evidence="2" key="1">
    <citation type="submission" date="2020-08" db="EMBL/GenBank/DDBJ databases">
        <title>Genome public.</title>
        <authorList>
            <person name="Liu C."/>
            <person name="Sun Q."/>
        </authorList>
    </citation>
    <scope>NUCLEOTIDE SEQUENCE</scope>
    <source>
        <strain evidence="2">BX15</strain>
    </source>
</reference>
<name>A0A923MJ40_9FIRM</name>
<dbReference type="RefSeq" id="WP_187014447.1">
    <property type="nucleotide sequence ID" value="NZ_JACOQI010000005.1"/>
</dbReference>
<organism evidence="2 3">
    <name type="scientific">Dysosmobacter segnis</name>
    <dbReference type="NCBI Taxonomy" id="2763042"/>
    <lineage>
        <taxon>Bacteria</taxon>
        <taxon>Bacillati</taxon>
        <taxon>Bacillota</taxon>
        <taxon>Clostridia</taxon>
        <taxon>Eubacteriales</taxon>
        <taxon>Oscillospiraceae</taxon>
        <taxon>Dysosmobacter</taxon>
    </lineage>
</organism>
<dbReference type="EMBL" id="JACOQI010000005">
    <property type="protein sequence ID" value="MBC5770159.1"/>
    <property type="molecule type" value="Genomic_DNA"/>
</dbReference>
<dbReference type="Proteomes" id="UP000620327">
    <property type="component" value="Unassembled WGS sequence"/>
</dbReference>